<feature type="region of interest" description="Disordered" evidence="1">
    <location>
        <begin position="1"/>
        <end position="46"/>
    </location>
</feature>
<proteinExistence type="predicted"/>
<organism evidence="2 3">
    <name type="scientific">Araneus ventricosus</name>
    <name type="common">Orbweaver spider</name>
    <name type="synonym">Epeira ventricosa</name>
    <dbReference type="NCBI Taxonomy" id="182803"/>
    <lineage>
        <taxon>Eukaryota</taxon>
        <taxon>Metazoa</taxon>
        <taxon>Ecdysozoa</taxon>
        <taxon>Arthropoda</taxon>
        <taxon>Chelicerata</taxon>
        <taxon>Arachnida</taxon>
        <taxon>Araneae</taxon>
        <taxon>Araneomorphae</taxon>
        <taxon>Entelegynae</taxon>
        <taxon>Araneoidea</taxon>
        <taxon>Araneidae</taxon>
        <taxon>Araneus</taxon>
    </lineage>
</organism>
<evidence type="ECO:0000313" key="3">
    <source>
        <dbReference type="Proteomes" id="UP000499080"/>
    </source>
</evidence>
<name>A0A4Y2KN53_ARAVE</name>
<accession>A0A4Y2KN53</accession>
<dbReference type="Proteomes" id="UP000499080">
    <property type="component" value="Unassembled WGS sequence"/>
</dbReference>
<gene>
    <name evidence="2" type="ORF">AVEN_181056_1</name>
</gene>
<evidence type="ECO:0000313" key="2">
    <source>
        <dbReference type="EMBL" id="GBN03037.1"/>
    </source>
</evidence>
<evidence type="ECO:0000256" key="1">
    <source>
        <dbReference type="SAM" id="MobiDB-lite"/>
    </source>
</evidence>
<protein>
    <submittedName>
        <fullName evidence="2">Uncharacterized protein</fullName>
    </submittedName>
</protein>
<dbReference type="AlphaFoldDB" id="A0A4Y2KN53"/>
<keyword evidence="3" id="KW-1185">Reference proteome</keyword>
<dbReference type="EMBL" id="BGPR01004758">
    <property type="protein sequence ID" value="GBN03037.1"/>
    <property type="molecule type" value="Genomic_DNA"/>
</dbReference>
<feature type="compositionally biased region" description="Low complexity" evidence="1">
    <location>
        <begin position="28"/>
        <end position="39"/>
    </location>
</feature>
<comment type="caution">
    <text evidence="2">The sequence shown here is derived from an EMBL/GenBank/DDBJ whole genome shotgun (WGS) entry which is preliminary data.</text>
</comment>
<reference evidence="2 3" key="1">
    <citation type="journal article" date="2019" name="Sci. Rep.">
        <title>Orb-weaving spider Araneus ventricosus genome elucidates the spidroin gene catalogue.</title>
        <authorList>
            <person name="Kono N."/>
            <person name="Nakamura H."/>
            <person name="Ohtoshi R."/>
            <person name="Moran D.A.P."/>
            <person name="Shinohara A."/>
            <person name="Yoshida Y."/>
            <person name="Fujiwara M."/>
            <person name="Mori M."/>
            <person name="Tomita M."/>
            <person name="Arakawa K."/>
        </authorList>
    </citation>
    <scope>NUCLEOTIDE SEQUENCE [LARGE SCALE GENOMIC DNA]</scope>
</reference>
<sequence length="76" mass="8545">MFIGSADVPETKRLKKRQMRKEENNIRSANQGSSASSSNYNLVEDEGETEIEDVTVMDLSELLYNPGNKCHNLSPK</sequence>